<comment type="caution">
    <text evidence="1">The sequence shown here is derived from an EMBL/GenBank/DDBJ whole genome shotgun (WGS) entry which is preliminary data.</text>
</comment>
<organism evidence="1 2">
    <name type="scientific">Isoptericola cucumis</name>
    <dbReference type="NCBI Taxonomy" id="1776856"/>
    <lineage>
        <taxon>Bacteria</taxon>
        <taxon>Bacillati</taxon>
        <taxon>Actinomycetota</taxon>
        <taxon>Actinomycetes</taxon>
        <taxon>Micrococcales</taxon>
        <taxon>Promicromonosporaceae</taxon>
        <taxon>Isoptericola</taxon>
    </lineage>
</organism>
<evidence type="ECO:0000313" key="1">
    <source>
        <dbReference type="EMBL" id="GGI08187.1"/>
    </source>
</evidence>
<proteinExistence type="predicted"/>
<name>A0ABQ2B589_9MICO</name>
<gene>
    <name evidence="1" type="ORF">GCM10007368_19910</name>
</gene>
<dbReference type="RefSeq" id="WP_346454937.1">
    <property type="nucleotide sequence ID" value="NZ_JBDJLD010000028.1"/>
</dbReference>
<dbReference type="Proteomes" id="UP000632535">
    <property type="component" value="Unassembled WGS sequence"/>
</dbReference>
<sequence length="63" mass="6563">MHKMDTMNTIVTANAAINAAPGYKSALGVAVTALVPFRVRQHAGTGNADLHIAPDSAPWSHPV</sequence>
<protein>
    <submittedName>
        <fullName evidence="1">Uncharacterized protein</fullName>
    </submittedName>
</protein>
<reference evidence="2" key="1">
    <citation type="journal article" date="2019" name="Int. J. Syst. Evol. Microbiol.">
        <title>The Global Catalogue of Microorganisms (GCM) 10K type strain sequencing project: providing services to taxonomists for standard genome sequencing and annotation.</title>
        <authorList>
            <consortium name="The Broad Institute Genomics Platform"/>
            <consortium name="The Broad Institute Genome Sequencing Center for Infectious Disease"/>
            <person name="Wu L."/>
            <person name="Ma J."/>
        </authorList>
    </citation>
    <scope>NUCLEOTIDE SEQUENCE [LARGE SCALE GENOMIC DNA]</scope>
    <source>
        <strain evidence="2">CCM 8653</strain>
    </source>
</reference>
<dbReference type="EMBL" id="BMDG01000006">
    <property type="protein sequence ID" value="GGI08187.1"/>
    <property type="molecule type" value="Genomic_DNA"/>
</dbReference>
<keyword evidence="2" id="KW-1185">Reference proteome</keyword>
<accession>A0ABQ2B589</accession>
<evidence type="ECO:0000313" key="2">
    <source>
        <dbReference type="Proteomes" id="UP000632535"/>
    </source>
</evidence>